<protein>
    <recommendedName>
        <fullName evidence="3">CBM2 domain-containing protein</fullName>
    </recommendedName>
</protein>
<dbReference type="Proteomes" id="UP001144280">
    <property type="component" value="Unassembled WGS sequence"/>
</dbReference>
<dbReference type="EMBL" id="BSDI01000012">
    <property type="protein sequence ID" value="GLH97761.1"/>
    <property type="molecule type" value="Genomic_DNA"/>
</dbReference>
<proteinExistence type="predicted"/>
<keyword evidence="2" id="KW-0812">Transmembrane</keyword>
<evidence type="ECO:0000256" key="2">
    <source>
        <dbReference type="SAM" id="Phobius"/>
    </source>
</evidence>
<feature type="region of interest" description="Disordered" evidence="1">
    <location>
        <begin position="48"/>
        <end position="126"/>
    </location>
</feature>
<dbReference type="SUPFAM" id="SSF49384">
    <property type="entry name" value="Carbohydrate-binding domain"/>
    <property type="match status" value="1"/>
</dbReference>
<accession>A0ABQ5QVT7</accession>
<name>A0ABQ5QVT7_9ACTN</name>
<keyword evidence="5" id="KW-1185">Reference proteome</keyword>
<comment type="caution">
    <text evidence="4">The sequence shown here is derived from an EMBL/GenBank/DDBJ whole genome shotgun (WGS) entry which is preliminary data.</text>
</comment>
<dbReference type="Pfam" id="PF00553">
    <property type="entry name" value="CBM_2"/>
    <property type="match status" value="1"/>
</dbReference>
<keyword evidence="2" id="KW-0472">Membrane</keyword>
<reference evidence="4" key="1">
    <citation type="submission" date="2022-12" db="EMBL/GenBank/DDBJ databases">
        <title>New Phytohabitans aurantiacus sp. RD004123 nov., an actinomycete isolated from soil.</title>
        <authorList>
            <person name="Triningsih D.W."/>
            <person name="Harunari E."/>
            <person name="Igarashi Y."/>
        </authorList>
    </citation>
    <scope>NUCLEOTIDE SEQUENCE</scope>
    <source>
        <strain evidence="4">RD004123</strain>
    </source>
</reference>
<dbReference type="InterPro" id="IPR008965">
    <property type="entry name" value="CBM2/CBM3_carb-bd_dom_sf"/>
</dbReference>
<gene>
    <name evidence="4" type="ORF">Pa4123_30360</name>
</gene>
<sequence>MPGLRRLFAVRKPTASEVLPWIPTLFGVALMIGLMVTSIVLSLRPDTPAGSAAEPGALPPPIEFPVPADPEPTTPPPSTPAPTPSASVVPTRPAAPVRTTPGRETPPDPEQESPPVVPQPPPQTTVTGRYQVLDSFGDSFIGEVLVSNRGNSPQNWTVRLQFPSNVGNLRTFWIEGAPQGTMRRSGDAYIFTSGVPVDGGRSVPLRFHYDRVGSGDKPSSCTANGAACLI</sequence>
<feature type="compositionally biased region" description="Pro residues" evidence="1">
    <location>
        <begin position="57"/>
        <end position="83"/>
    </location>
</feature>
<dbReference type="Gene3D" id="2.60.40.290">
    <property type="match status" value="1"/>
</dbReference>
<evidence type="ECO:0000313" key="5">
    <source>
        <dbReference type="Proteomes" id="UP001144280"/>
    </source>
</evidence>
<evidence type="ECO:0000256" key="1">
    <source>
        <dbReference type="SAM" id="MobiDB-lite"/>
    </source>
</evidence>
<keyword evidence="2" id="KW-1133">Transmembrane helix</keyword>
<evidence type="ECO:0000259" key="3">
    <source>
        <dbReference type="Pfam" id="PF00553"/>
    </source>
</evidence>
<dbReference type="RefSeq" id="WP_281895945.1">
    <property type="nucleotide sequence ID" value="NZ_BSDI01000012.1"/>
</dbReference>
<evidence type="ECO:0000313" key="4">
    <source>
        <dbReference type="EMBL" id="GLH97761.1"/>
    </source>
</evidence>
<feature type="compositionally biased region" description="Low complexity" evidence="1">
    <location>
        <begin position="84"/>
        <end position="100"/>
    </location>
</feature>
<feature type="transmembrane region" description="Helical" evidence="2">
    <location>
        <begin position="20"/>
        <end position="41"/>
    </location>
</feature>
<organism evidence="4 5">
    <name type="scientific">Phytohabitans aurantiacus</name>
    <dbReference type="NCBI Taxonomy" id="3016789"/>
    <lineage>
        <taxon>Bacteria</taxon>
        <taxon>Bacillati</taxon>
        <taxon>Actinomycetota</taxon>
        <taxon>Actinomycetes</taxon>
        <taxon>Micromonosporales</taxon>
        <taxon>Micromonosporaceae</taxon>
    </lineage>
</organism>
<dbReference type="InterPro" id="IPR001919">
    <property type="entry name" value="CBD2"/>
</dbReference>
<feature type="domain" description="CBM2" evidence="3">
    <location>
        <begin position="129"/>
        <end position="228"/>
    </location>
</feature>
<dbReference type="InterPro" id="IPR012291">
    <property type="entry name" value="CBM2_carb-bd_dom_sf"/>
</dbReference>